<dbReference type="InterPro" id="IPR050448">
    <property type="entry name" value="OpgB/LTA_synthase_biosynth"/>
</dbReference>
<dbReference type="AlphaFoldDB" id="A0A0C1N149"/>
<dbReference type="Gene3D" id="3.40.720.10">
    <property type="entry name" value="Alkaline Phosphatase, subunit A"/>
    <property type="match status" value="1"/>
</dbReference>
<dbReference type="STRING" id="86105.NF27_BK00070"/>
<dbReference type="PIRSF" id="PIRSF005091">
    <property type="entry name" value="Mmb_sulf_HI1246"/>
    <property type="match status" value="1"/>
</dbReference>
<keyword evidence="7" id="KW-0464">Manganese</keyword>
<dbReference type="GO" id="GO:0046872">
    <property type="term" value="F:metal ion binding"/>
    <property type="evidence" value="ECO:0007669"/>
    <property type="project" value="UniProtKB-KW"/>
</dbReference>
<keyword evidence="7" id="KW-0479">Metal-binding</keyword>
<evidence type="ECO:0000313" key="11">
    <source>
        <dbReference type="EMBL" id="KIE06086.1"/>
    </source>
</evidence>
<feature type="binding site" evidence="8">
    <location>
        <position position="486"/>
    </location>
    <ligand>
        <name>Mn(2+)</name>
        <dbReference type="ChEBI" id="CHEBI:29035"/>
    </ligand>
</feature>
<evidence type="ECO:0000256" key="4">
    <source>
        <dbReference type="ARBA" id="ARBA00022989"/>
    </source>
</evidence>
<dbReference type="InterPro" id="IPR000917">
    <property type="entry name" value="Sulfatase_N"/>
</dbReference>
<organism evidence="11 12">
    <name type="scientific">Candidatus Jidaibacter acanthamoebae</name>
    <dbReference type="NCBI Taxonomy" id="86105"/>
    <lineage>
        <taxon>Bacteria</taxon>
        <taxon>Pseudomonadati</taxon>
        <taxon>Pseudomonadota</taxon>
        <taxon>Alphaproteobacteria</taxon>
        <taxon>Rickettsiales</taxon>
        <taxon>Candidatus Midichloriaceae</taxon>
        <taxon>Candidatus Jidaibacter</taxon>
    </lineage>
</organism>
<dbReference type="OrthoDB" id="9760224at2"/>
<dbReference type="PATRIC" id="fig|86105.3.peg.86"/>
<keyword evidence="4 9" id="KW-1133">Transmembrane helix</keyword>
<keyword evidence="3 9" id="KW-0812">Transmembrane</keyword>
<evidence type="ECO:0000256" key="1">
    <source>
        <dbReference type="ARBA" id="ARBA00004651"/>
    </source>
</evidence>
<evidence type="ECO:0000256" key="8">
    <source>
        <dbReference type="PIRSR" id="PIRSR005091-3"/>
    </source>
</evidence>
<feature type="transmembrane region" description="Helical" evidence="9">
    <location>
        <begin position="135"/>
        <end position="152"/>
    </location>
</feature>
<feature type="binding site" evidence="8">
    <location>
        <position position="487"/>
    </location>
    <ligand>
        <name>Mn(2+)</name>
        <dbReference type="ChEBI" id="CHEBI:29035"/>
    </ligand>
</feature>
<dbReference type="Proteomes" id="UP000031258">
    <property type="component" value="Unassembled WGS sequence"/>
</dbReference>
<reference evidence="11 12" key="1">
    <citation type="submission" date="2014-11" db="EMBL/GenBank/DDBJ databases">
        <title>A Rickettsiales Symbiont of Amoebae With Ancient Features.</title>
        <authorList>
            <person name="Schulz F."/>
            <person name="Martijn J."/>
            <person name="Wascher F."/>
            <person name="Kostanjsek R."/>
            <person name="Ettema T.J."/>
            <person name="Horn M."/>
        </authorList>
    </citation>
    <scope>NUCLEOTIDE SEQUENCE [LARGE SCALE GENOMIC DNA]</scope>
    <source>
        <strain evidence="11 12">UWC36</strain>
    </source>
</reference>
<proteinExistence type="predicted"/>
<evidence type="ECO:0000256" key="3">
    <source>
        <dbReference type="ARBA" id="ARBA00022692"/>
    </source>
</evidence>
<feature type="transmembrane region" description="Helical" evidence="9">
    <location>
        <begin position="6"/>
        <end position="26"/>
    </location>
</feature>
<evidence type="ECO:0000256" key="6">
    <source>
        <dbReference type="PIRSR" id="PIRSR005091-1"/>
    </source>
</evidence>
<keyword evidence="5 9" id="KW-0472">Membrane</keyword>
<dbReference type="RefSeq" id="WP_039454654.1">
    <property type="nucleotide sequence ID" value="NZ_JSWE01000036.1"/>
</dbReference>
<feature type="active site" evidence="6">
    <location>
        <position position="316"/>
    </location>
</feature>
<evidence type="ECO:0000256" key="5">
    <source>
        <dbReference type="ARBA" id="ARBA00023136"/>
    </source>
</evidence>
<dbReference type="PANTHER" id="PTHR47371">
    <property type="entry name" value="LIPOTEICHOIC ACID SYNTHASE"/>
    <property type="match status" value="1"/>
</dbReference>
<dbReference type="InterPro" id="IPR012160">
    <property type="entry name" value="LtaS-like"/>
</dbReference>
<evidence type="ECO:0000313" key="12">
    <source>
        <dbReference type="Proteomes" id="UP000031258"/>
    </source>
</evidence>
<comment type="caution">
    <text evidence="11">The sequence shown here is derived from an EMBL/GenBank/DDBJ whole genome shotgun (WGS) entry which is preliminary data.</text>
</comment>
<dbReference type="InterPro" id="IPR017850">
    <property type="entry name" value="Alkaline_phosphatase_core_sf"/>
</dbReference>
<evidence type="ECO:0000256" key="2">
    <source>
        <dbReference type="ARBA" id="ARBA00022475"/>
    </source>
</evidence>
<feature type="domain" description="Sulfatase N-terminal" evidence="10">
    <location>
        <begin position="268"/>
        <end position="537"/>
    </location>
</feature>
<dbReference type="EMBL" id="JSWE01000036">
    <property type="protein sequence ID" value="KIE06086.1"/>
    <property type="molecule type" value="Genomic_DNA"/>
</dbReference>
<keyword evidence="12" id="KW-1185">Reference proteome</keyword>
<feature type="transmembrane region" description="Helical" evidence="9">
    <location>
        <begin position="173"/>
        <end position="190"/>
    </location>
</feature>
<dbReference type="Pfam" id="PF00884">
    <property type="entry name" value="Sulfatase"/>
    <property type="match status" value="1"/>
</dbReference>
<gene>
    <name evidence="11" type="ORF">NF27_BK00070</name>
</gene>
<dbReference type="Gene3D" id="3.30.1120.80">
    <property type="match status" value="1"/>
</dbReference>
<feature type="transmembrane region" description="Helical" evidence="9">
    <location>
        <begin position="47"/>
        <end position="68"/>
    </location>
</feature>
<protein>
    <submittedName>
        <fullName evidence="11">Sulfatase</fullName>
    </submittedName>
</protein>
<dbReference type="CDD" id="cd16015">
    <property type="entry name" value="LTA_synthase"/>
    <property type="match status" value="1"/>
</dbReference>
<dbReference type="SUPFAM" id="SSF53649">
    <property type="entry name" value="Alkaline phosphatase-like"/>
    <property type="match status" value="1"/>
</dbReference>
<evidence type="ECO:0000259" key="10">
    <source>
        <dbReference type="Pfam" id="PF00884"/>
    </source>
</evidence>
<evidence type="ECO:0000256" key="7">
    <source>
        <dbReference type="PIRSR" id="PIRSR005091-2"/>
    </source>
</evidence>
<feature type="transmembrane region" description="Helical" evidence="9">
    <location>
        <begin position="80"/>
        <end position="99"/>
    </location>
</feature>
<accession>A0A0C1N149</accession>
<sequence>MLFKRLLPYISLYFLIETLLRISLLIRSLSDIDYSLIDIIKVLVIGYWFDLATLGFFLIPIIIFHISLPASKHGSRFDQIATKVLCLIFTFILLFDATAEHIFWSEFNTRFNFIAVDYLVYTSEVIGNIIESFPIYRLIAALIVIAFFLTWLSTSIFKPKTLTAQNFSKRLKSSLMTFSIFLLAYFLSSVEQANFKNNAEATEIASNGIHNLFHAFWNNEIDYNRFYAKQDDNKVNQNIRKLLASEDASFIDQDITRIIKADNPIKHKNIMLVVMESMSAEYMQAFGNNENLTPNLDRLANEGLFFTKLYATGTRTVRGLEAITLSIPPTPGQSIVRRGGNENLFSLGFVLKDHGYDNKFIYGGFGYFDNMNAFFSVNGFDVVDRTNLDDKEVQFANIWGVCDEDLFKRAIVEADKSYTTGNKFMQLIMTTSNHRPFTYPEGKIDIPSHSGRSGGVKYADYSVGKLIEWAKEKPWFNDTIFVFISDHTAGAGGKVELNLNKYHIPMIIYAPNSIKPQKHNDIASQIDLAPTLLGLMNFSYYTKFFGKDLLNSKVNSPYAFISNYQKVAMMKDNKITVLAPKSSISQYTWPNGENVENMEEALVDDTIAYYQSASKWREIYGKIPTRPIAEN</sequence>
<dbReference type="GO" id="GO:0005886">
    <property type="term" value="C:plasma membrane"/>
    <property type="evidence" value="ECO:0007669"/>
    <property type="project" value="UniProtKB-SubCell"/>
</dbReference>
<feature type="binding site" evidence="8">
    <location>
        <position position="276"/>
    </location>
    <ligand>
        <name>Mn(2+)</name>
        <dbReference type="ChEBI" id="CHEBI:29035"/>
    </ligand>
</feature>
<feature type="binding site" evidence="7">
    <location>
        <position position="434"/>
    </location>
    <ligand>
        <name>substrate</name>
    </ligand>
</feature>
<dbReference type="PANTHER" id="PTHR47371:SF3">
    <property type="entry name" value="PHOSPHOGLYCEROL TRANSFERASE I"/>
    <property type="match status" value="1"/>
</dbReference>
<keyword evidence="2" id="KW-1003">Cell membrane</keyword>
<name>A0A0C1N149_9RICK</name>
<feature type="binding site" evidence="8">
    <location>
        <position position="316"/>
    </location>
    <ligand>
        <name>Mn(2+)</name>
        <dbReference type="ChEBI" id="CHEBI:29035"/>
    </ligand>
</feature>
<comment type="subcellular location">
    <subcellularLocation>
        <location evidence="1">Cell membrane</location>
        <topology evidence="1">Multi-pass membrane protein</topology>
    </subcellularLocation>
</comment>
<evidence type="ECO:0000256" key="9">
    <source>
        <dbReference type="SAM" id="Phobius"/>
    </source>
</evidence>